<evidence type="ECO:0000313" key="1">
    <source>
        <dbReference type="EMBL" id="KAF8907822.1"/>
    </source>
</evidence>
<sequence>MAWVGYIAGRGGDGGGEGAADGEAKWEVVLSGFEGAGVSFGGGRGGFEEGPVVVADDVESQGETRLTTRWRHGDSCLAAELQRQLFQRRRFRQEQQHMPTERRRLHIRLVEDNRQRRFIFMVVVVGAGEPHVESTVVLLGMRLLLGKVYGALVWRPMSTGGSKRRLGM</sequence>
<protein>
    <submittedName>
        <fullName evidence="1">Uncharacterized protein</fullName>
    </submittedName>
</protein>
<dbReference type="Proteomes" id="UP000724874">
    <property type="component" value="Unassembled WGS sequence"/>
</dbReference>
<keyword evidence="2" id="KW-1185">Reference proteome</keyword>
<accession>A0A9P5NT50</accession>
<organism evidence="1 2">
    <name type="scientific">Gymnopilus junonius</name>
    <name type="common">Spectacular rustgill mushroom</name>
    <name type="synonym">Gymnopilus spectabilis subsp. junonius</name>
    <dbReference type="NCBI Taxonomy" id="109634"/>
    <lineage>
        <taxon>Eukaryota</taxon>
        <taxon>Fungi</taxon>
        <taxon>Dikarya</taxon>
        <taxon>Basidiomycota</taxon>
        <taxon>Agaricomycotina</taxon>
        <taxon>Agaricomycetes</taxon>
        <taxon>Agaricomycetidae</taxon>
        <taxon>Agaricales</taxon>
        <taxon>Agaricineae</taxon>
        <taxon>Hymenogastraceae</taxon>
        <taxon>Gymnopilus</taxon>
    </lineage>
</organism>
<reference evidence="1" key="1">
    <citation type="submission" date="2020-11" db="EMBL/GenBank/DDBJ databases">
        <authorList>
            <consortium name="DOE Joint Genome Institute"/>
            <person name="Ahrendt S."/>
            <person name="Riley R."/>
            <person name="Andreopoulos W."/>
            <person name="LaButti K."/>
            <person name="Pangilinan J."/>
            <person name="Ruiz-duenas F.J."/>
            <person name="Barrasa J.M."/>
            <person name="Sanchez-Garcia M."/>
            <person name="Camarero S."/>
            <person name="Miyauchi S."/>
            <person name="Serrano A."/>
            <person name="Linde D."/>
            <person name="Babiker R."/>
            <person name="Drula E."/>
            <person name="Ayuso-Fernandez I."/>
            <person name="Pacheco R."/>
            <person name="Padilla G."/>
            <person name="Ferreira P."/>
            <person name="Barriuso J."/>
            <person name="Kellner H."/>
            <person name="Castanera R."/>
            <person name="Alfaro M."/>
            <person name="Ramirez L."/>
            <person name="Pisabarro A.G."/>
            <person name="Kuo A."/>
            <person name="Tritt A."/>
            <person name="Lipzen A."/>
            <person name="He G."/>
            <person name="Yan M."/>
            <person name="Ng V."/>
            <person name="Cullen D."/>
            <person name="Martin F."/>
            <person name="Rosso M.-N."/>
            <person name="Henrissat B."/>
            <person name="Hibbett D."/>
            <person name="Martinez A.T."/>
            <person name="Grigoriev I.V."/>
        </authorList>
    </citation>
    <scope>NUCLEOTIDE SEQUENCE</scope>
    <source>
        <strain evidence="1">AH 44721</strain>
    </source>
</reference>
<proteinExistence type="predicted"/>
<comment type="caution">
    <text evidence="1">The sequence shown here is derived from an EMBL/GenBank/DDBJ whole genome shotgun (WGS) entry which is preliminary data.</text>
</comment>
<name>A0A9P5NT50_GYMJU</name>
<dbReference type="AlphaFoldDB" id="A0A9P5NT50"/>
<evidence type="ECO:0000313" key="2">
    <source>
        <dbReference type="Proteomes" id="UP000724874"/>
    </source>
</evidence>
<dbReference type="EMBL" id="JADNYJ010000013">
    <property type="protein sequence ID" value="KAF8907822.1"/>
    <property type="molecule type" value="Genomic_DNA"/>
</dbReference>
<gene>
    <name evidence="1" type="ORF">CPB84DRAFT_1767664</name>
</gene>